<reference evidence="2 3" key="1">
    <citation type="submission" date="2017-03" db="EMBL/GenBank/DDBJ databases">
        <title>Genomes of endolithic fungi from Antarctica.</title>
        <authorList>
            <person name="Coleine C."/>
            <person name="Masonjones S."/>
            <person name="Stajich J.E."/>
        </authorList>
    </citation>
    <scope>NUCLEOTIDE SEQUENCE [LARGE SCALE GENOMIC DNA]</scope>
    <source>
        <strain evidence="2 3">CCFEE 5184</strain>
    </source>
</reference>
<sequence>MHKDGIHLKLGYWYDDGTEELVKEFIDPAQTEFQMKIRFDGDFNLHGGDGVALVVALVVACGHGAHPPGGFEHLQYFWIKREEIGTATWEWSYKTWKDDGLGGLTEDPETFFTIPAPYTQEKSSSFADVTQSEPFGVRDSSVTVYVVRGHWARGPNSVPVIRTAEETVSGSTGVRAPRRITDPPGLTEQRWAKEPPIAISGDWSDRLPGSAGSPYIFEFRNLGVNDNAARTRLQLRAHSEERDTNPEPTNNDVEEDSSSESSDRYKRGLKRKEAEIGSPDRDDEELAPPVKNETRGSHDEATGEIDAARSLRLLSLEPRADPEVGPESKRLFVTPEINSETATEGAPAVTNDEEEEHRWEGEEDLYGDSRHPSLYNEPRNEQADAAVLGAPPGLVNGGTGAGSDLGRNGGGERSSNARTMTPQQEIPRAAIDLTMADENEAEDEPVEEDAKKSSTNAEAVGTPSTTKAEDSDDEESLRLRLEVAELRLRLYESKKRKRSGVKAEEQ</sequence>
<feature type="compositionally biased region" description="Acidic residues" evidence="1">
    <location>
        <begin position="435"/>
        <end position="447"/>
    </location>
</feature>
<keyword evidence="3" id="KW-1185">Reference proteome</keyword>
<dbReference type="Proteomes" id="UP000309340">
    <property type="component" value="Unassembled WGS sequence"/>
</dbReference>
<feature type="compositionally biased region" description="Gly residues" evidence="1">
    <location>
        <begin position="395"/>
        <end position="412"/>
    </location>
</feature>
<evidence type="ECO:0000256" key="1">
    <source>
        <dbReference type="SAM" id="MobiDB-lite"/>
    </source>
</evidence>
<feature type="region of interest" description="Disordered" evidence="1">
    <location>
        <begin position="236"/>
        <end position="477"/>
    </location>
</feature>
<feature type="region of interest" description="Disordered" evidence="1">
    <location>
        <begin position="169"/>
        <end position="194"/>
    </location>
</feature>
<dbReference type="EMBL" id="NAJQ01000210">
    <property type="protein sequence ID" value="TKA74881.1"/>
    <property type="molecule type" value="Genomic_DNA"/>
</dbReference>
<proteinExistence type="predicted"/>
<dbReference type="AlphaFoldDB" id="A0A4U0XF96"/>
<accession>A0A4U0XF96</accession>
<feature type="compositionally biased region" description="Polar residues" evidence="1">
    <location>
        <begin position="413"/>
        <end position="424"/>
    </location>
</feature>
<evidence type="ECO:0000313" key="2">
    <source>
        <dbReference type="EMBL" id="TKA74881.1"/>
    </source>
</evidence>
<gene>
    <name evidence="2" type="ORF">B0A55_05030</name>
</gene>
<feature type="compositionally biased region" description="Acidic residues" evidence="1">
    <location>
        <begin position="351"/>
        <end position="366"/>
    </location>
</feature>
<feature type="compositionally biased region" description="Basic and acidic residues" evidence="1">
    <location>
        <begin position="261"/>
        <end position="280"/>
    </location>
</feature>
<comment type="caution">
    <text evidence="2">The sequence shown here is derived from an EMBL/GenBank/DDBJ whole genome shotgun (WGS) entry which is preliminary data.</text>
</comment>
<feature type="compositionally biased region" description="Basic and acidic residues" evidence="1">
    <location>
        <begin position="292"/>
        <end position="309"/>
    </location>
</feature>
<name>A0A4U0XF96_9PEZI</name>
<organism evidence="2 3">
    <name type="scientific">Friedmanniomyces simplex</name>
    <dbReference type="NCBI Taxonomy" id="329884"/>
    <lineage>
        <taxon>Eukaryota</taxon>
        <taxon>Fungi</taxon>
        <taxon>Dikarya</taxon>
        <taxon>Ascomycota</taxon>
        <taxon>Pezizomycotina</taxon>
        <taxon>Dothideomycetes</taxon>
        <taxon>Dothideomycetidae</taxon>
        <taxon>Mycosphaerellales</taxon>
        <taxon>Teratosphaeriaceae</taxon>
        <taxon>Friedmanniomyces</taxon>
    </lineage>
</organism>
<feature type="compositionally biased region" description="Polar residues" evidence="1">
    <location>
        <begin position="453"/>
        <end position="466"/>
    </location>
</feature>
<evidence type="ECO:0000313" key="3">
    <source>
        <dbReference type="Proteomes" id="UP000309340"/>
    </source>
</evidence>
<feature type="compositionally biased region" description="Basic and acidic residues" evidence="1">
    <location>
        <begin position="318"/>
        <end position="330"/>
    </location>
</feature>
<protein>
    <submittedName>
        <fullName evidence="2">Uncharacterized protein</fullName>
    </submittedName>
</protein>